<dbReference type="RefSeq" id="WP_097144743.1">
    <property type="nucleotide sequence ID" value="NZ_OBEA01000002.1"/>
</dbReference>
<protein>
    <submittedName>
        <fullName evidence="3">Short-chain dehydrogenase</fullName>
    </submittedName>
</protein>
<evidence type="ECO:0000256" key="2">
    <source>
        <dbReference type="ARBA" id="ARBA00023002"/>
    </source>
</evidence>
<dbReference type="Gene3D" id="3.40.50.720">
    <property type="entry name" value="NAD(P)-binding Rossmann-like Domain"/>
    <property type="match status" value="1"/>
</dbReference>
<reference evidence="4 5" key="1">
    <citation type="submission" date="2017-09" db="EMBL/GenBank/DDBJ databases">
        <authorList>
            <person name="Ehlers B."/>
            <person name="Leendertz F.H."/>
        </authorList>
    </citation>
    <scope>NUCLEOTIDE SEQUENCE [LARGE SCALE GENOMIC DNA]</scope>
    <source>
        <strain evidence="4 5">CGMCC 1.12662</strain>
    </source>
</reference>
<evidence type="ECO:0000256" key="1">
    <source>
        <dbReference type="ARBA" id="ARBA00006484"/>
    </source>
</evidence>
<dbReference type="NCBIfam" id="NF005489">
    <property type="entry name" value="PRK07102.1"/>
    <property type="match status" value="1"/>
</dbReference>
<sequence>MKDPVLILGGRSDIGLAIAHAFAAEGHPIMLAARNAQGLELQGKDLSLRHRVEVSLHEFDALALETHAAFVTGLEPRPGVVVCAVGLLGDQQEDERDMEAATRVIRSNFEGPASVLGHVANLFAAEGEGVIVGISSVAGDRGRGSNYIYGAAKAGFTAYLAGLRNRLAGEGVHVLTVKPGFVATAMTEGLDLPAPLTAQPEELGAAVVRAVTRRRNVIYTRPVWRLIMAIIRAIPEPLFKKLSL</sequence>
<evidence type="ECO:0000313" key="6">
    <source>
        <dbReference type="Proteomes" id="UP000231702"/>
    </source>
</evidence>
<evidence type="ECO:0000313" key="4">
    <source>
        <dbReference type="EMBL" id="SNY46361.1"/>
    </source>
</evidence>
<evidence type="ECO:0000313" key="3">
    <source>
        <dbReference type="EMBL" id="PJE29170.1"/>
    </source>
</evidence>
<dbReference type="InterPro" id="IPR036291">
    <property type="entry name" value="NAD(P)-bd_dom_sf"/>
</dbReference>
<dbReference type="OrthoDB" id="335726at2"/>
<keyword evidence="2" id="KW-0560">Oxidoreductase</keyword>
<name>A0A285IHD9_9RHOB</name>
<organism evidence="4 5">
    <name type="scientific">Pseudooceanicola antarcticus</name>
    <dbReference type="NCBI Taxonomy" id="1247613"/>
    <lineage>
        <taxon>Bacteria</taxon>
        <taxon>Pseudomonadati</taxon>
        <taxon>Pseudomonadota</taxon>
        <taxon>Alphaproteobacteria</taxon>
        <taxon>Rhodobacterales</taxon>
        <taxon>Paracoccaceae</taxon>
        <taxon>Pseudooceanicola</taxon>
    </lineage>
</organism>
<dbReference type="EMBL" id="OBEA01000002">
    <property type="protein sequence ID" value="SNY46361.1"/>
    <property type="molecule type" value="Genomic_DNA"/>
</dbReference>
<gene>
    <name evidence="3" type="ORF">CVM39_12095</name>
    <name evidence="4" type="ORF">SAMN06297129_0944</name>
</gene>
<dbReference type="PRINTS" id="PR00081">
    <property type="entry name" value="GDHRDH"/>
</dbReference>
<dbReference type="GO" id="GO:0016491">
    <property type="term" value="F:oxidoreductase activity"/>
    <property type="evidence" value="ECO:0007669"/>
    <property type="project" value="UniProtKB-KW"/>
</dbReference>
<dbReference type="Proteomes" id="UP000231702">
    <property type="component" value="Unassembled WGS sequence"/>
</dbReference>
<comment type="similarity">
    <text evidence="1">Belongs to the short-chain dehydrogenases/reductases (SDR) family.</text>
</comment>
<dbReference type="SUPFAM" id="SSF51735">
    <property type="entry name" value="NAD(P)-binding Rossmann-fold domains"/>
    <property type="match status" value="1"/>
</dbReference>
<dbReference type="AlphaFoldDB" id="A0A285IHD9"/>
<dbReference type="Pfam" id="PF00106">
    <property type="entry name" value="adh_short"/>
    <property type="match status" value="1"/>
</dbReference>
<proteinExistence type="inferred from homology"/>
<dbReference type="CDD" id="cd05233">
    <property type="entry name" value="SDR_c"/>
    <property type="match status" value="1"/>
</dbReference>
<dbReference type="PANTHER" id="PTHR44196">
    <property type="entry name" value="DEHYDROGENASE/REDUCTASE SDR FAMILY MEMBER 7B"/>
    <property type="match status" value="1"/>
</dbReference>
<dbReference type="Proteomes" id="UP000231655">
    <property type="component" value="Unassembled WGS sequence"/>
</dbReference>
<evidence type="ECO:0000313" key="5">
    <source>
        <dbReference type="Proteomes" id="UP000231655"/>
    </source>
</evidence>
<dbReference type="PANTHER" id="PTHR44196:SF1">
    <property type="entry name" value="DEHYDROGENASE_REDUCTASE SDR FAMILY MEMBER 7B"/>
    <property type="match status" value="1"/>
</dbReference>
<dbReference type="GO" id="GO:0016020">
    <property type="term" value="C:membrane"/>
    <property type="evidence" value="ECO:0007669"/>
    <property type="project" value="TreeGrafter"/>
</dbReference>
<accession>A0A285IHD9</accession>
<keyword evidence="6" id="KW-1185">Reference proteome</keyword>
<dbReference type="InterPro" id="IPR002347">
    <property type="entry name" value="SDR_fam"/>
</dbReference>
<reference evidence="3 6" key="2">
    <citation type="journal article" date="2018" name="Int. J. Syst. Evol. Microbiol.">
        <title>Pseudooceanicola lipolyticus sp. nov., a marine alphaproteobacterium, reclassification of Oceanicola flagellatus as Pseudooceanicola flagellatus comb. nov. and emended description of the genus Pseudooceanicola.</title>
        <authorList>
            <person name="Huang M.-M."/>
            <person name="Guo L.-L."/>
            <person name="Wu Y.-H."/>
            <person name="Lai Q.-L."/>
            <person name="Shao Z.-Z."/>
            <person name="Wang C.-S."/>
            <person name="Wu M."/>
            <person name="Xu X.-W."/>
        </authorList>
    </citation>
    <scope>NUCLEOTIDE SEQUENCE [LARGE SCALE GENOMIC DNA]</scope>
    <source>
        <strain evidence="3 6">Ar-45</strain>
    </source>
</reference>
<dbReference type="EMBL" id="PGTD01000016">
    <property type="protein sequence ID" value="PJE29170.1"/>
    <property type="molecule type" value="Genomic_DNA"/>
</dbReference>